<dbReference type="SUPFAM" id="SSF56300">
    <property type="entry name" value="Metallo-dependent phosphatases"/>
    <property type="match status" value="1"/>
</dbReference>
<dbReference type="Proteomes" id="UP000658278">
    <property type="component" value="Unassembled WGS sequence"/>
</dbReference>
<dbReference type="RefSeq" id="WP_200281306.1">
    <property type="nucleotide sequence ID" value="NZ_JAENII010000012.1"/>
</dbReference>
<proteinExistence type="predicted"/>
<dbReference type="EMBL" id="JAENII010000012">
    <property type="protein sequence ID" value="MBK1828252.1"/>
    <property type="molecule type" value="Genomic_DNA"/>
</dbReference>
<name>A0A934REV6_9BACT</name>
<evidence type="ECO:0000313" key="3">
    <source>
        <dbReference type="Proteomes" id="UP000658278"/>
    </source>
</evidence>
<gene>
    <name evidence="2" type="ORF">JIN81_14555</name>
</gene>
<keyword evidence="3" id="KW-1185">Reference proteome</keyword>
<evidence type="ECO:0000313" key="2">
    <source>
        <dbReference type="EMBL" id="MBK1828252.1"/>
    </source>
</evidence>
<comment type="caution">
    <text evidence="2">The sequence shown here is derived from an EMBL/GenBank/DDBJ whole genome shotgun (WGS) entry which is preliminary data.</text>
</comment>
<dbReference type="AlphaFoldDB" id="A0A934REV6"/>
<organism evidence="2 3">
    <name type="scientific">Haloferula rosea</name>
    <dbReference type="NCBI Taxonomy" id="490093"/>
    <lineage>
        <taxon>Bacteria</taxon>
        <taxon>Pseudomonadati</taxon>
        <taxon>Verrucomicrobiota</taxon>
        <taxon>Verrucomicrobiia</taxon>
        <taxon>Verrucomicrobiales</taxon>
        <taxon>Verrucomicrobiaceae</taxon>
        <taxon>Haloferula</taxon>
    </lineage>
</organism>
<dbReference type="Pfam" id="PF00149">
    <property type="entry name" value="Metallophos"/>
    <property type="match status" value="1"/>
</dbReference>
<sequence length="250" mass="28374">MKLLLVADLHYTLRQWDWVLSMGERFDMVIIAGDLLDIASIVPLEAQIVVIRKYLERIAAKAPLLVASGNHDVLEDPRLSEKTAAWLLDDLPASAFSDGDGVARDDLFFSVLPWWDGPEVRQQIENQLAEQAELARGKRWIWVHHPPPMDTAVAWDGHRDRGDEILREWIQTYHPWLVLGGHIHNAPFVSRGSWIDLLGSTWIFNGGRQIGGVPTFTLIDTEKQEASWVSMENAEKACLEEPLQRHPLVP</sequence>
<dbReference type="InterPro" id="IPR029052">
    <property type="entry name" value="Metallo-depent_PP-like"/>
</dbReference>
<protein>
    <submittedName>
        <fullName evidence="2">Metallophosphoesterase</fullName>
    </submittedName>
</protein>
<reference evidence="2" key="1">
    <citation type="submission" date="2021-01" db="EMBL/GenBank/DDBJ databases">
        <title>Modified the classification status of verrucomicrobia.</title>
        <authorList>
            <person name="Feng X."/>
        </authorList>
    </citation>
    <scope>NUCLEOTIDE SEQUENCE</scope>
    <source>
        <strain evidence="2">KCTC 22201</strain>
    </source>
</reference>
<dbReference type="GO" id="GO:0016787">
    <property type="term" value="F:hydrolase activity"/>
    <property type="evidence" value="ECO:0007669"/>
    <property type="project" value="InterPro"/>
</dbReference>
<dbReference type="InterPro" id="IPR004843">
    <property type="entry name" value="Calcineurin-like_PHP"/>
</dbReference>
<evidence type="ECO:0000259" key="1">
    <source>
        <dbReference type="Pfam" id="PF00149"/>
    </source>
</evidence>
<dbReference type="Gene3D" id="3.60.21.10">
    <property type="match status" value="1"/>
</dbReference>
<feature type="domain" description="Calcineurin-like phosphoesterase" evidence="1">
    <location>
        <begin position="1"/>
        <end position="185"/>
    </location>
</feature>
<accession>A0A934REV6</accession>